<dbReference type="RefSeq" id="WP_313994298.1">
    <property type="nucleotide sequence ID" value="NZ_JASJOT010000004.1"/>
</dbReference>
<name>A0ABT7CGK3_9BACT</name>
<evidence type="ECO:0008006" key="3">
    <source>
        <dbReference type="Google" id="ProtNLM"/>
    </source>
</evidence>
<accession>A0ABT7CGK3</accession>
<keyword evidence="2" id="KW-1185">Reference proteome</keyword>
<evidence type="ECO:0000313" key="1">
    <source>
        <dbReference type="EMBL" id="MDJ1492874.1"/>
    </source>
</evidence>
<evidence type="ECO:0000313" key="2">
    <source>
        <dbReference type="Proteomes" id="UP001228581"/>
    </source>
</evidence>
<proteinExistence type="predicted"/>
<comment type="caution">
    <text evidence="1">The sequence shown here is derived from an EMBL/GenBank/DDBJ whole genome shotgun (WGS) entry which is preliminary data.</text>
</comment>
<reference evidence="1 2" key="1">
    <citation type="submission" date="2023-05" db="EMBL/GenBank/DDBJ databases">
        <authorList>
            <person name="Zhang X."/>
        </authorList>
    </citation>
    <scope>NUCLEOTIDE SEQUENCE [LARGE SCALE GENOMIC DNA]</scope>
    <source>
        <strain evidence="1 2">DM2B3-1</strain>
    </source>
</reference>
<sequence>MSTYTGIPDITIPIYQIKSGDISVPITLSYHASGIKVAEEASRVGIGWVLNSGGLISKTIMGMDDYDDSPYAYFNTPELPAETSPSNYLISQPTIQTSCASDGRSVQFPGDQWFNSPSDPYDFEPDQYSFNFMGYSGKFILDRSKKVILSNLQKIKIIPPATSTDNWQVKTSDGFLYTFSEFEFYRDTQNNKQHKTAWYLTSIRSAKGEVVTFNYTKLPTDYIRPIGAYHERRYEANLSMPVPLSGISTGNVPDMEGSVEAGKEYSNIYLSSIDFKGGKLNFLYDSRQDLAGDKRLTSIEVLVKQSSGNLVPLKQVVLGHDYFEGSNDVDYYPSEGMSSYVTKRLKLVSVTEKAYQGSQLKSLTPYVFDYYEVTASPAKTSFARDHWGYYNGKTGNTKLAPEYKNLIGIITTTTLDERVRATVGVMKDNRDSDSTYIKAFSLKSVQYPTGGKTVFEYEPHDFDLTLSRKRDQSYFKNTPLNNKIAEIYCSYPGTKKGEEFRQPLDLSDEYVDEKGNYQLVEVITTFRFGGACSSFNTVHAYVSIEGVSGTGTWYLNSATCTNPASSYAVFEHRYTLRIPPGIYTWKAFVASPDNDSKADSLQDIRSTFRYVINTEDPYSGGVIRIKRVTSYDGVKREGKVKRYIYNYSADKNEDGKFENYSYGILMAVPQYTYFEHREGRMQNPATQQESPYDQVLLIRSSDSNITLNGSANGSVVGYSQVSELEGENGENGKTIYQYENQPDRILNYDVRMNLTPGTNGSNTTLVNVPSRPPSISTQPYLKNGLLLNKTEYVNRNGIFTKQHEVINTYVEKVVNAESTMSSFYHGIENRWPISSGPIGQGPCISLLYLYPALETKWIYRTSSTEKIYDQFDTTKFSSITTNYGYESVPKHYQLLSTTQYKQNQIGRVESLITRYKYPADYSDAECNMVVQAMKSDQYYMHSSVIEQTQWKEKDGIQKILGRNFTKNNFVATSNAAVNIILPQEVVALEIDRPLDESLNPVSTDQVAPYIPSQTYDPLKYKEKLEFIYTPEGNIRSLRQKEDNVWITYLWGYNNQYPIAEIKNATYNEVLSALGQTTIEQLASSLSFDASQLTNLKQALPNAQISLYTYKPLIGIYKVTSPDGTTLTYEYDEFQRLKYIKDAYGNVVKQYQYHYKGQPN</sequence>
<dbReference type="EMBL" id="JASJOT010000004">
    <property type="protein sequence ID" value="MDJ1492874.1"/>
    <property type="molecule type" value="Genomic_DNA"/>
</dbReference>
<organism evidence="1 2">
    <name type="scientific">Xanthocytophaga flava</name>
    <dbReference type="NCBI Taxonomy" id="3048013"/>
    <lineage>
        <taxon>Bacteria</taxon>
        <taxon>Pseudomonadati</taxon>
        <taxon>Bacteroidota</taxon>
        <taxon>Cytophagia</taxon>
        <taxon>Cytophagales</taxon>
        <taxon>Rhodocytophagaceae</taxon>
        <taxon>Xanthocytophaga</taxon>
    </lineage>
</organism>
<dbReference type="Proteomes" id="UP001228581">
    <property type="component" value="Unassembled WGS sequence"/>
</dbReference>
<gene>
    <name evidence="1" type="ORF">QNI19_08025</name>
</gene>
<protein>
    <recommendedName>
        <fullName evidence="3">Sugar-binding protein</fullName>
    </recommendedName>
</protein>